<reference evidence="1 2" key="1">
    <citation type="submission" date="2020-07" db="EMBL/GenBank/DDBJ databases">
        <title>Sequencing the genomes of 1000 actinobacteria strains.</title>
        <authorList>
            <person name="Klenk H.-P."/>
        </authorList>
    </citation>
    <scope>NUCLEOTIDE SEQUENCE [LARGE SCALE GENOMIC DNA]</scope>
    <source>
        <strain evidence="1 2">DSM 43814</strain>
    </source>
</reference>
<proteinExistence type="predicted"/>
<name>A0ABX2RD86_9ACTN</name>
<evidence type="ECO:0000313" key="2">
    <source>
        <dbReference type="Proteomes" id="UP000631553"/>
    </source>
</evidence>
<dbReference type="InterPro" id="IPR036894">
    <property type="entry name" value="YbaB-like_sf"/>
</dbReference>
<dbReference type="GO" id="GO:0003677">
    <property type="term" value="F:DNA binding"/>
    <property type="evidence" value="ECO:0007669"/>
    <property type="project" value="UniProtKB-KW"/>
</dbReference>
<organism evidence="1 2">
    <name type="scientific">Micromonospora purpureochromogenes</name>
    <dbReference type="NCBI Taxonomy" id="47872"/>
    <lineage>
        <taxon>Bacteria</taxon>
        <taxon>Bacillati</taxon>
        <taxon>Actinomycetota</taxon>
        <taxon>Actinomycetes</taxon>
        <taxon>Micromonosporales</taxon>
        <taxon>Micromonosporaceae</taxon>
        <taxon>Micromonospora</taxon>
    </lineage>
</organism>
<dbReference type="InterPro" id="IPR004401">
    <property type="entry name" value="YbaB/EbfC"/>
</dbReference>
<accession>A0ABX2RD86</accession>
<dbReference type="RefSeq" id="WP_179801183.1">
    <property type="nucleotide sequence ID" value="NZ_JACCCQ010000001.1"/>
</dbReference>
<dbReference type="Gene3D" id="3.30.1310.10">
    <property type="entry name" value="Nucleoid-associated protein YbaB-like domain"/>
    <property type="match status" value="1"/>
</dbReference>
<dbReference type="Pfam" id="PF02575">
    <property type="entry name" value="YbaB_DNA_bd"/>
    <property type="match status" value="1"/>
</dbReference>
<protein>
    <submittedName>
        <fullName evidence="1">DNA-binding protein YbaB</fullName>
    </submittedName>
</protein>
<sequence length="123" mass="13760">MTRPDLGAMMRQMTEAMTSTVDFAEQAATRRHTVSSPDGEVTVEMSGNRELLSIRIDPRAKRTTDNLTLGELVTETIRAANREAERAQQDLMDSLRIGEYTVGDVLRDPARLMPRLPDGGDRR</sequence>
<keyword evidence="2" id="KW-1185">Reference proteome</keyword>
<evidence type="ECO:0000313" key="1">
    <source>
        <dbReference type="EMBL" id="NYF54457.1"/>
    </source>
</evidence>
<keyword evidence="1" id="KW-0238">DNA-binding</keyword>
<gene>
    <name evidence="1" type="ORF">HDA35_000288</name>
</gene>
<comment type="caution">
    <text evidence="1">The sequence shown here is derived from an EMBL/GenBank/DDBJ whole genome shotgun (WGS) entry which is preliminary data.</text>
</comment>
<dbReference type="SUPFAM" id="SSF82607">
    <property type="entry name" value="YbaB-like"/>
    <property type="match status" value="1"/>
</dbReference>
<dbReference type="EMBL" id="JACCCQ010000001">
    <property type="protein sequence ID" value="NYF54457.1"/>
    <property type="molecule type" value="Genomic_DNA"/>
</dbReference>
<dbReference type="Proteomes" id="UP000631553">
    <property type="component" value="Unassembled WGS sequence"/>
</dbReference>